<dbReference type="InterPro" id="IPR050134">
    <property type="entry name" value="NAD-dep_sirtuin_deacylases"/>
</dbReference>
<organism evidence="6 7">
    <name type="scientific">Stylophora pistillata</name>
    <name type="common">Smooth cauliflower coral</name>
    <dbReference type="NCBI Taxonomy" id="50429"/>
    <lineage>
        <taxon>Eukaryota</taxon>
        <taxon>Metazoa</taxon>
        <taxon>Cnidaria</taxon>
        <taxon>Anthozoa</taxon>
        <taxon>Hexacorallia</taxon>
        <taxon>Scleractinia</taxon>
        <taxon>Astrocoeniina</taxon>
        <taxon>Pocilloporidae</taxon>
        <taxon>Stylophora</taxon>
    </lineage>
</organism>
<dbReference type="GO" id="GO:0070403">
    <property type="term" value="F:NAD+ binding"/>
    <property type="evidence" value="ECO:0007669"/>
    <property type="project" value="InterPro"/>
</dbReference>
<dbReference type="InterPro" id="IPR026591">
    <property type="entry name" value="Sirtuin_cat_small_dom_sf"/>
</dbReference>
<evidence type="ECO:0000256" key="2">
    <source>
        <dbReference type="ARBA" id="ARBA00023027"/>
    </source>
</evidence>
<dbReference type="GO" id="GO:0017136">
    <property type="term" value="F:histone deacetylase activity, NAD-dependent"/>
    <property type="evidence" value="ECO:0007669"/>
    <property type="project" value="TreeGrafter"/>
</dbReference>
<sequence length="565" mass="61789">MAAIAFLFRTVFMQSTKTQRLPLAIKSPIKSSVRKTSSGSLLSVTPLKLPAKKKTGTFVTSRSDTRLTSSFRKLSITPNPHPPSRSKSTIPRKAKSSHVRGLNSYAVNSVEDIVNLIKEGKCKNIIVMAGAGISTPSGIPDFRTPGTGLYDNLQQYKIPEPTAIFDLDYFWYDPRPFFCLAQSLYPGNYQPNYVHHFVKLLHDKGLLLRMYTQNIDGLERLAEVPATKLVEAHGTFSTASCIRCHKSYDGEQIKKTIMDGDIPKCSSPRCSGVVKPDIVFFGENLPKKFYSYVVDFPKCDLLVIMGTSLEVEPFAGIANSVDRSTPRLLVNREIVGPFSRRSERRSNDVVLQGDIVEGVTKLVNLLGWSDSMDAITNGAKQKWKDYSSTTDPKVSKASEELAKSIGRTTDSKEMVENTSGTSNAQLKNGVDVQRKDSGQFTSTPKNGISNGPTGLNSFGTRTLHSLTNGFTGKGVLYRTSKTALFMNGEGPIRPSAASQRAPLLPFLYTQRKESSEQNKNTDFKIIDPGKDLASAGFGLGRRSVGRVSCFLAGTAGESSSDDDSA</sequence>
<proteinExistence type="predicted"/>
<dbReference type="PROSITE" id="PS50305">
    <property type="entry name" value="SIRTUIN"/>
    <property type="match status" value="1"/>
</dbReference>
<evidence type="ECO:0000259" key="5">
    <source>
        <dbReference type="PROSITE" id="PS50305"/>
    </source>
</evidence>
<feature type="active site" description="Proton acceptor" evidence="3">
    <location>
        <position position="233"/>
    </location>
</feature>
<keyword evidence="3" id="KW-0862">Zinc</keyword>
<protein>
    <submittedName>
        <fullName evidence="6">NAD-dependent protein deacetylase sirtuin-3, mitochondrial</fullName>
    </submittedName>
</protein>
<keyword evidence="1" id="KW-0808">Transferase</keyword>
<evidence type="ECO:0000256" key="3">
    <source>
        <dbReference type="PROSITE-ProRule" id="PRU00236"/>
    </source>
</evidence>
<keyword evidence="7" id="KW-1185">Reference proteome</keyword>
<feature type="compositionally biased region" description="Polar residues" evidence="4">
    <location>
        <begin position="416"/>
        <end position="426"/>
    </location>
</feature>
<keyword evidence="3" id="KW-0479">Metal-binding</keyword>
<dbReference type="AlphaFoldDB" id="A0A2B4SW65"/>
<feature type="binding site" evidence="3">
    <location>
        <position position="270"/>
    </location>
    <ligand>
        <name>Zn(2+)</name>
        <dbReference type="ChEBI" id="CHEBI:29105"/>
    </ligand>
</feature>
<keyword evidence="2" id="KW-0520">NAD</keyword>
<dbReference type="InterPro" id="IPR029035">
    <property type="entry name" value="DHS-like_NAD/FAD-binding_dom"/>
</dbReference>
<dbReference type="GO" id="GO:0005634">
    <property type="term" value="C:nucleus"/>
    <property type="evidence" value="ECO:0007669"/>
    <property type="project" value="TreeGrafter"/>
</dbReference>
<dbReference type="PANTHER" id="PTHR11085:SF7">
    <property type="entry name" value="NAD-DEPENDENT PROTEIN DEACETYLASE"/>
    <property type="match status" value="1"/>
</dbReference>
<evidence type="ECO:0000313" key="6">
    <source>
        <dbReference type="EMBL" id="PFX32687.1"/>
    </source>
</evidence>
<name>A0A2B4SW65_STYPI</name>
<dbReference type="EMBL" id="LSMT01000020">
    <property type="protein sequence ID" value="PFX32687.1"/>
    <property type="molecule type" value="Genomic_DNA"/>
</dbReference>
<feature type="region of interest" description="Disordered" evidence="4">
    <location>
        <begin position="73"/>
        <end position="96"/>
    </location>
</feature>
<dbReference type="InterPro" id="IPR026590">
    <property type="entry name" value="Ssirtuin_cat_dom"/>
</dbReference>
<dbReference type="Proteomes" id="UP000225706">
    <property type="component" value="Unassembled WGS sequence"/>
</dbReference>
<feature type="compositionally biased region" description="Polar residues" evidence="4">
    <location>
        <begin position="438"/>
        <end position="456"/>
    </location>
</feature>
<dbReference type="GO" id="GO:0046872">
    <property type="term" value="F:metal ion binding"/>
    <property type="evidence" value="ECO:0007669"/>
    <property type="project" value="UniProtKB-KW"/>
</dbReference>
<evidence type="ECO:0000256" key="1">
    <source>
        <dbReference type="ARBA" id="ARBA00022679"/>
    </source>
</evidence>
<reference evidence="7" key="1">
    <citation type="journal article" date="2017" name="bioRxiv">
        <title>Comparative analysis of the genomes of Stylophora pistillata and Acropora digitifera provides evidence for extensive differences between species of corals.</title>
        <authorList>
            <person name="Voolstra C.R."/>
            <person name="Li Y."/>
            <person name="Liew Y.J."/>
            <person name="Baumgarten S."/>
            <person name="Zoccola D."/>
            <person name="Flot J.-F."/>
            <person name="Tambutte S."/>
            <person name="Allemand D."/>
            <person name="Aranda M."/>
        </authorList>
    </citation>
    <scope>NUCLEOTIDE SEQUENCE [LARGE SCALE GENOMIC DNA]</scope>
</reference>
<comment type="caution">
    <text evidence="6">The sequence shown here is derived from an EMBL/GenBank/DDBJ whole genome shotgun (WGS) entry which is preliminary data.</text>
</comment>
<evidence type="ECO:0000256" key="4">
    <source>
        <dbReference type="SAM" id="MobiDB-lite"/>
    </source>
</evidence>
<gene>
    <name evidence="6" type="primary">SIRT3</name>
    <name evidence="6" type="ORF">AWC38_SpisGene2450</name>
</gene>
<evidence type="ECO:0000313" key="7">
    <source>
        <dbReference type="Proteomes" id="UP000225706"/>
    </source>
</evidence>
<feature type="region of interest" description="Disordered" evidence="4">
    <location>
        <begin position="410"/>
        <end position="456"/>
    </location>
</feature>
<dbReference type="Pfam" id="PF02146">
    <property type="entry name" value="SIR2"/>
    <property type="match status" value="1"/>
</dbReference>
<dbReference type="InterPro" id="IPR003000">
    <property type="entry name" value="Sirtuin"/>
</dbReference>
<feature type="binding site" evidence="3">
    <location>
        <position position="241"/>
    </location>
    <ligand>
        <name>Zn(2+)</name>
        <dbReference type="ChEBI" id="CHEBI:29105"/>
    </ligand>
</feature>
<feature type="domain" description="Deacetylase sirtuin-type" evidence="5">
    <location>
        <begin position="103"/>
        <end position="369"/>
    </location>
</feature>
<dbReference type="STRING" id="50429.A0A2B4SW65"/>
<accession>A0A2B4SW65</accession>
<feature type="binding site" evidence="3">
    <location>
        <position position="265"/>
    </location>
    <ligand>
        <name>Zn(2+)</name>
        <dbReference type="ChEBI" id="CHEBI:29105"/>
    </ligand>
</feature>
<dbReference type="OrthoDB" id="420264at2759"/>
<feature type="binding site" evidence="3">
    <location>
        <position position="244"/>
    </location>
    <ligand>
        <name>Zn(2+)</name>
        <dbReference type="ChEBI" id="CHEBI:29105"/>
    </ligand>
</feature>
<dbReference type="Gene3D" id="3.40.50.1220">
    <property type="entry name" value="TPP-binding domain"/>
    <property type="match status" value="1"/>
</dbReference>
<dbReference type="PANTHER" id="PTHR11085">
    <property type="entry name" value="NAD-DEPENDENT PROTEIN DEACYLASE SIRTUIN-5, MITOCHONDRIAL-RELATED"/>
    <property type="match status" value="1"/>
</dbReference>
<dbReference type="Gene3D" id="3.30.1600.10">
    <property type="entry name" value="SIR2/SIRT2 'Small Domain"/>
    <property type="match status" value="1"/>
</dbReference>
<dbReference type="CDD" id="cd01408">
    <property type="entry name" value="SIRT1"/>
    <property type="match status" value="1"/>
</dbReference>
<dbReference type="SUPFAM" id="SSF52467">
    <property type="entry name" value="DHS-like NAD/FAD-binding domain"/>
    <property type="match status" value="1"/>
</dbReference>